<dbReference type="InParanoid" id="D8QEI3"/>
<evidence type="ECO:0000313" key="1">
    <source>
        <dbReference type="EMBL" id="EFI93857.1"/>
    </source>
</evidence>
<name>D8QEI3_SCHCM</name>
<dbReference type="VEuPathDB" id="FungiDB:SCHCODRAFT_02049992"/>
<keyword evidence="2" id="KW-1185">Reference proteome</keyword>
<evidence type="ECO:0000313" key="2">
    <source>
        <dbReference type="Proteomes" id="UP000007431"/>
    </source>
</evidence>
<sequence length="83" mass="8513">MLGAQRTPSTRATHRGRAVITRVTQQVVHFTSYARPASGGIALLAACSCIHDMLISHSEGLGPTPATVASACSVLGRSALAVV</sequence>
<reference evidence="1 2" key="1">
    <citation type="journal article" date="2010" name="Nat. Biotechnol.">
        <title>Genome sequence of the model mushroom Schizophyllum commune.</title>
        <authorList>
            <person name="Ohm R.A."/>
            <person name="de Jong J.F."/>
            <person name="Lugones L.G."/>
            <person name="Aerts A."/>
            <person name="Kothe E."/>
            <person name="Stajich J.E."/>
            <person name="de Vries R.P."/>
            <person name="Record E."/>
            <person name="Levasseur A."/>
            <person name="Baker S.E."/>
            <person name="Bartholomew K.A."/>
            <person name="Coutinho P.M."/>
            <person name="Erdmann S."/>
            <person name="Fowler T.J."/>
            <person name="Gathman A.C."/>
            <person name="Lombard V."/>
            <person name="Henrissat B."/>
            <person name="Knabe N."/>
            <person name="Kuees U."/>
            <person name="Lilly W.W."/>
            <person name="Lindquist E."/>
            <person name="Lucas S."/>
            <person name="Magnuson J.K."/>
            <person name="Piumi F."/>
            <person name="Raudaskoski M."/>
            <person name="Salamov A."/>
            <person name="Schmutz J."/>
            <person name="Schwarze F.W.M.R."/>
            <person name="vanKuyk P.A."/>
            <person name="Horton J.S."/>
            <person name="Grigoriev I.V."/>
            <person name="Woesten H.A.B."/>
        </authorList>
    </citation>
    <scope>NUCLEOTIDE SEQUENCE [LARGE SCALE GENOMIC DNA]</scope>
    <source>
        <strain evidence="2">H4-8 / FGSC 9210</strain>
    </source>
</reference>
<dbReference type="HOGENOM" id="CLU_2543895_0_0_1"/>
<proteinExistence type="predicted"/>
<dbReference type="AlphaFoldDB" id="D8QEI3"/>
<dbReference type="Proteomes" id="UP000007431">
    <property type="component" value="Unassembled WGS sequence"/>
</dbReference>
<protein>
    <submittedName>
        <fullName evidence="1">Expressed protein</fullName>
    </submittedName>
</protein>
<dbReference type="EMBL" id="GL377310">
    <property type="protein sequence ID" value="EFI93857.1"/>
    <property type="molecule type" value="Genomic_DNA"/>
</dbReference>
<gene>
    <name evidence="1" type="ORF">SCHCODRAFT_17197</name>
</gene>
<accession>D8QEI3</accession>
<organism evidence="2">
    <name type="scientific">Schizophyllum commune (strain H4-8 / FGSC 9210)</name>
    <name type="common">Split gill fungus</name>
    <dbReference type="NCBI Taxonomy" id="578458"/>
    <lineage>
        <taxon>Eukaryota</taxon>
        <taxon>Fungi</taxon>
        <taxon>Dikarya</taxon>
        <taxon>Basidiomycota</taxon>
        <taxon>Agaricomycotina</taxon>
        <taxon>Agaricomycetes</taxon>
        <taxon>Agaricomycetidae</taxon>
        <taxon>Agaricales</taxon>
        <taxon>Schizophyllaceae</taxon>
        <taxon>Schizophyllum</taxon>
    </lineage>
</organism>